<dbReference type="PANTHER" id="PTHR21220">
    <property type="entry name" value="DNA-DEPENDENT METALLOPROTEASE SPRTN"/>
    <property type="match status" value="1"/>
</dbReference>
<feature type="region of interest" description="Disordered" evidence="1">
    <location>
        <begin position="208"/>
        <end position="291"/>
    </location>
</feature>
<name>A0A2P6VLG3_9CHLO</name>
<feature type="compositionally biased region" description="Low complexity" evidence="1">
    <location>
        <begin position="282"/>
        <end position="291"/>
    </location>
</feature>
<protein>
    <submittedName>
        <fullName evidence="3">SprT-like domain-containing Spartan</fullName>
    </submittedName>
</protein>
<feature type="compositionally biased region" description="Low complexity" evidence="1">
    <location>
        <begin position="219"/>
        <end position="239"/>
    </location>
</feature>
<comment type="caution">
    <text evidence="3">The sequence shown here is derived from an EMBL/GenBank/DDBJ whole genome shotgun (WGS) entry which is preliminary data.</text>
</comment>
<dbReference type="STRING" id="554055.A0A2P6VLG3"/>
<dbReference type="InterPro" id="IPR006640">
    <property type="entry name" value="SprT-like_domain"/>
</dbReference>
<reference evidence="3 4" key="1">
    <citation type="journal article" date="2018" name="Plant J.">
        <title>Genome sequences of Chlorella sorokiniana UTEX 1602 and Micractinium conductrix SAG 241.80: implications to maltose excretion by a green alga.</title>
        <authorList>
            <person name="Arriola M.B."/>
            <person name="Velmurugan N."/>
            <person name="Zhang Y."/>
            <person name="Plunkett M.H."/>
            <person name="Hondzo H."/>
            <person name="Barney B.M."/>
        </authorList>
    </citation>
    <scope>NUCLEOTIDE SEQUENCE [LARGE SCALE GENOMIC DNA]</scope>
    <source>
        <strain evidence="3 4">SAG 241.80</strain>
    </source>
</reference>
<dbReference type="GO" id="GO:0005634">
    <property type="term" value="C:nucleus"/>
    <property type="evidence" value="ECO:0007669"/>
    <property type="project" value="TreeGrafter"/>
</dbReference>
<evidence type="ECO:0000256" key="1">
    <source>
        <dbReference type="SAM" id="MobiDB-lite"/>
    </source>
</evidence>
<dbReference type="AlphaFoldDB" id="A0A2P6VLG3"/>
<organism evidence="3 4">
    <name type="scientific">Micractinium conductrix</name>
    <dbReference type="NCBI Taxonomy" id="554055"/>
    <lineage>
        <taxon>Eukaryota</taxon>
        <taxon>Viridiplantae</taxon>
        <taxon>Chlorophyta</taxon>
        <taxon>core chlorophytes</taxon>
        <taxon>Trebouxiophyceae</taxon>
        <taxon>Chlorellales</taxon>
        <taxon>Chlorellaceae</taxon>
        <taxon>Chlorella clade</taxon>
        <taxon>Micractinium</taxon>
    </lineage>
</organism>
<dbReference type="EMBL" id="LHPF02000003">
    <property type="protein sequence ID" value="PSC74929.1"/>
    <property type="molecule type" value="Genomic_DNA"/>
</dbReference>
<keyword evidence="4" id="KW-1185">Reference proteome</keyword>
<dbReference type="PANTHER" id="PTHR21220:SF0">
    <property type="entry name" value="DNA-DEPENDENT METALLOPROTEASE SPRTN"/>
    <property type="match status" value="1"/>
</dbReference>
<dbReference type="SMART" id="SM00731">
    <property type="entry name" value="SprT"/>
    <property type="match status" value="1"/>
</dbReference>
<accession>A0A2P6VLG3</accession>
<dbReference type="Proteomes" id="UP000239649">
    <property type="component" value="Unassembled WGS sequence"/>
</dbReference>
<gene>
    <name evidence="3" type="ORF">C2E20_1759</name>
</gene>
<feature type="compositionally biased region" description="Basic and acidic residues" evidence="1">
    <location>
        <begin position="208"/>
        <end position="218"/>
    </location>
</feature>
<evidence type="ECO:0000259" key="2">
    <source>
        <dbReference type="SMART" id="SM00731"/>
    </source>
</evidence>
<evidence type="ECO:0000313" key="3">
    <source>
        <dbReference type="EMBL" id="PSC74929.1"/>
    </source>
</evidence>
<dbReference type="GO" id="GO:0004222">
    <property type="term" value="F:metalloendopeptidase activity"/>
    <property type="evidence" value="ECO:0007669"/>
    <property type="project" value="InterPro"/>
</dbReference>
<dbReference type="GO" id="GO:0006974">
    <property type="term" value="P:DNA damage response"/>
    <property type="evidence" value="ECO:0007669"/>
    <property type="project" value="InterPro"/>
</dbReference>
<feature type="domain" description="SprT-like" evidence="2">
    <location>
        <begin position="16"/>
        <end position="202"/>
    </location>
</feature>
<dbReference type="GO" id="GO:0031593">
    <property type="term" value="F:polyubiquitin modification-dependent protein binding"/>
    <property type="evidence" value="ECO:0007669"/>
    <property type="project" value="TreeGrafter"/>
</dbReference>
<proteinExistence type="predicted"/>
<dbReference type="OrthoDB" id="5236983at2759"/>
<dbReference type="InterPro" id="IPR044245">
    <property type="entry name" value="Spartan"/>
</dbReference>
<evidence type="ECO:0000313" key="4">
    <source>
        <dbReference type="Proteomes" id="UP000239649"/>
    </source>
</evidence>
<dbReference type="Pfam" id="PF10263">
    <property type="entry name" value="SprT-like"/>
    <property type="match status" value="1"/>
</dbReference>
<dbReference type="GO" id="GO:0003697">
    <property type="term" value="F:single-stranded DNA binding"/>
    <property type="evidence" value="ECO:0007669"/>
    <property type="project" value="InterPro"/>
</dbReference>
<sequence length="291" mass="31587">MEGLTEEELELLDPHPDIHALFCHYNTLYFDEKLGACSVEWSSGRMTSCGGVCEWRPGGGCRIKLSEPLLKLRPARDLKMVLLHEMVHAYMMLGGIKDDDPGGHGTIFQSVIARINTSTQPDHQRPSGGYNITITHNYIAEAEHYRRHWWRCDRCDRVVKRAMNRPPQEADCRLHVRGRDCGDAACSYHMHVKHCGGTFVKIKEPEGFQDKKKKKAEDAGGSSSEAAAAAAGSSDGGASQRPDGVPLPAKRPKKAGGRLAGAGDRPITDFFPTRGSSGPGTGPAAAGEAAL</sequence>